<keyword evidence="2" id="KW-1185">Reference proteome</keyword>
<evidence type="ECO:0000313" key="1">
    <source>
        <dbReference type="EMBL" id="KIL65414.1"/>
    </source>
</evidence>
<name>A0A0C2TEX9_AMAMK</name>
<dbReference type="AlphaFoldDB" id="A0A0C2TEX9"/>
<dbReference type="HOGENOM" id="CLU_2209347_0_0_1"/>
<organism evidence="1 2">
    <name type="scientific">Amanita muscaria (strain Koide BX008)</name>
    <dbReference type="NCBI Taxonomy" id="946122"/>
    <lineage>
        <taxon>Eukaryota</taxon>
        <taxon>Fungi</taxon>
        <taxon>Dikarya</taxon>
        <taxon>Basidiomycota</taxon>
        <taxon>Agaricomycotina</taxon>
        <taxon>Agaricomycetes</taxon>
        <taxon>Agaricomycetidae</taxon>
        <taxon>Agaricales</taxon>
        <taxon>Pluteineae</taxon>
        <taxon>Amanitaceae</taxon>
        <taxon>Amanita</taxon>
    </lineage>
</organism>
<evidence type="ECO:0000313" key="2">
    <source>
        <dbReference type="Proteomes" id="UP000054549"/>
    </source>
</evidence>
<dbReference type="InParanoid" id="A0A0C2TEX9"/>
<protein>
    <submittedName>
        <fullName evidence="1">Uncharacterized protein</fullName>
    </submittedName>
</protein>
<accession>A0A0C2TEX9</accession>
<proteinExistence type="predicted"/>
<reference evidence="1 2" key="1">
    <citation type="submission" date="2014-04" db="EMBL/GenBank/DDBJ databases">
        <title>Evolutionary Origins and Diversification of the Mycorrhizal Mutualists.</title>
        <authorList>
            <consortium name="DOE Joint Genome Institute"/>
            <consortium name="Mycorrhizal Genomics Consortium"/>
            <person name="Kohler A."/>
            <person name="Kuo A."/>
            <person name="Nagy L.G."/>
            <person name="Floudas D."/>
            <person name="Copeland A."/>
            <person name="Barry K.W."/>
            <person name="Cichocki N."/>
            <person name="Veneault-Fourrey C."/>
            <person name="LaButti K."/>
            <person name="Lindquist E.A."/>
            <person name="Lipzen A."/>
            <person name="Lundell T."/>
            <person name="Morin E."/>
            <person name="Murat C."/>
            <person name="Riley R."/>
            <person name="Ohm R."/>
            <person name="Sun H."/>
            <person name="Tunlid A."/>
            <person name="Henrissat B."/>
            <person name="Grigoriev I.V."/>
            <person name="Hibbett D.S."/>
            <person name="Martin F."/>
        </authorList>
    </citation>
    <scope>NUCLEOTIDE SEQUENCE [LARGE SCALE GENOMIC DNA]</scope>
    <source>
        <strain evidence="1 2">Koide BX008</strain>
    </source>
</reference>
<dbReference type="Proteomes" id="UP000054549">
    <property type="component" value="Unassembled WGS sequence"/>
</dbReference>
<sequence length="107" mass="12131">MLDEKVWIPNTNEHSILKPASYRSPRFAASGISANTMASISLLLLLFNPLSQRRLHPHLFPEHHTTVYLTCRKPHPEAVRNQIDKALKTDVRGWFIVDSVCGEALQS</sequence>
<gene>
    <name evidence="1" type="ORF">M378DRAFT_527765</name>
</gene>
<dbReference type="EMBL" id="KN818242">
    <property type="protein sequence ID" value="KIL65414.1"/>
    <property type="molecule type" value="Genomic_DNA"/>
</dbReference>